<keyword evidence="4" id="KW-1185">Reference proteome</keyword>
<dbReference type="GO" id="GO:0005525">
    <property type="term" value="F:GTP binding"/>
    <property type="evidence" value="ECO:0007669"/>
    <property type="project" value="UniProtKB-KW"/>
</dbReference>
<dbReference type="NCBIfam" id="TIGR00231">
    <property type="entry name" value="small_GTP"/>
    <property type="match status" value="1"/>
</dbReference>
<dbReference type="InterPro" id="IPR001806">
    <property type="entry name" value="Small_GTPase"/>
</dbReference>
<dbReference type="InParanoid" id="A0A6P8IKL7"/>
<dbReference type="GO" id="GO:0003924">
    <property type="term" value="F:GTPase activity"/>
    <property type="evidence" value="ECO:0007669"/>
    <property type="project" value="InterPro"/>
</dbReference>
<organism evidence="4 5">
    <name type="scientific">Actinia tenebrosa</name>
    <name type="common">Australian red waratah sea anemone</name>
    <dbReference type="NCBI Taxonomy" id="6105"/>
    <lineage>
        <taxon>Eukaryota</taxon>
        <taxon>Metazoa</taxon>
        <taxon>Cnidaria</taxon>
        <taxon>Anthozoa</taxon>
        <taxon>Hexacorallia</taxon>
        <taxon>Actiniaria</taxon>
        <taxon>Actiniidae</taxon>
        <taxon>Actinia</taxon>
    </lineage>
</organism>
<dbReference type="PROSITE" id="PS51421">
    <property type="entry name" value="RAS"/>
    <property type="match status" value="1"/>
</dbReference>
<keyword evidence="2" id="KW-0342">GTP-binding</keyword>
<protein>
    <submittedName>
        <fullName evidence="5">GTP-binding protein Di-Ras2-like</fullName>
    </submittedName>
</protein>
<evidence type="ECO:0000256" key="1">
    <source>
        <dbReference type="ARBA" id="ARBA00022741"/>
    </source>
</evidence>
<dbReference type="SMART" id="SM00174">
    <property type="entry name" value="RHO"/>
    <property type="match status" value="1"/>
</dbReference>
<dbReference type="Gene3D" id="3.40.50.300">
    <property type="entry name" value="P-loop containing nucleotide triphosphate hydrolases"/>
    <property type="match status" value="1"/>
</dbReference>
<evidence type="ECO:0000256" key="3">
    <source>
        <dbReference type="SAM" id="MobiDB-lite"/>
    </source>
</evidence>
<dbReference type="PRINTS" id="PR00449">
    <property type="entry name" value="RASTRNSFRMNG"/>
</dbReference>
<dbReference type="KEGG" id="aten:116302241"/>
<keyword evidence="1" id="KW-0547">Nucleotide-binding</keyword>
<dbReference type="GO" id="GO:0016020">
    <property type="term" value="C:membrane"/>
    <property type="evidence" value="ECO:0007669"/>
    <property type="project" value="InterPro"/>
</dbReference>
<feature type="region of interest" description="Disordered" evidence="3">
    <location>
        <begin position="183"/>
        <end position="213"/>
    </location>
</feature>
<dbReference type="SMART" id="SM00173">
    <property type="entry name" value="RAS"/>
    <property type="match status" value="1"/>
</dbReference>
<name>A0A6P8IKL7_ACTTE</name>
<proteinExistence type="predicted"/>
<evidence type="ECO:0000313" key="5">
    <source>
        <dbReference type="RefSeq" id="XP_031567334.1"/>
    </source>
</evidence>
<dbReference type="OrthoDB" id="265044at2759"/>
<dbReference type="InterPro" id="IPR020849">
    <property type="entry name" value="Small_GTPase_Ras-type"/>
</dbReference>
<dbReference type="RefSeq" id="XP_031567334.1">
    <property type="nucleotide sequence ID" value="XM_031711474.1"/>
</dbReference>
<dbReference type="SUPFAM" id="SSF52540">
    <property type="entry name" value="P-loop containing nucleoside triphosphate hydrolases"/>
    <property type="match status" value="1"/>
</dbReference>
<feature type="compositionally biased region" description="Basic and acidic residues" evidence="3">
    <location>
        <begin position="183"/>
        <end position="192"/>
    </location>
</feature>
<dbReference type="Proteomes" id="UP000515163">
    <property type="component" value="Unplaced"/>
</dbReference>
<dbReference type="SMART" id="SM00175">
    <property type="entry name" value="RAB"/>
    <property type="match status" value="1"/>
</dbReference>
<dbReference type="GeneID" id="116302241"/>
<dbReference type="AlphaFoldDB" id="A0A6P8IKL7"/>
<gene>
    <name evidence="5" type="primary">LOC116302241</name>
</gene>
<evidence type="ECO:0000256" key="2">
    <source>
        <dbReference type="ARBA" id="ARBA00023134"/>
    </source>
</evidence>
<dbReference type="InterPro" id="IPR005225">
    <property type="entry name" value="Small_GTP-bd"/>
</dbReference>
<evidence type="ECO:0000313" key="4">
    <source>
        <dbReference type="Proteomes" id="UP000515163"/>
    </source>
</evidence>
<accession>A0A6P8IKL7</accession>
<dbReference type="PANTHER" id="PTHR24070">
    <property type="entry name" value="RAS, DI-RAS, AND RHEB FAMILY MEMBERS OF SMALL GTPASE SUPERFAMILY"/>
    <property type="match status" value="1"/>
</dbReference>
<dbReference type="PROSITE" id="PS51419">
    <property type="entry name" value="RAB"/>
    <property type="match status" value="1"/>
</dbReference>
<dbReference type="Pfam" id="PF00071">
    <property type="entry name" value="Ras"/>
    <property type="match status" value="1"/>
</dbReference>
<feature type="compositionally biased region" description="Basic residues" evidence="3">
    <location>
        <begin position="201"/>
        <end position="213"/>
    </location>
</feature>
<dbReference type="GO" id="GO:0007165">
    <property type="term" value="P:signal transduction"/>
    <property type="evidence" value="ECO:0007669"/>
    <property type="project" value="InterPro"/>
</dbReference>
<sequence length="213" mass="23499">MNSGFPPMDFKIAVLGAGGVGKTSLLRAFFDQPFTTDHKPTVDDYFVHGIKLRGVFYNACIVDTSGSFSFPVMRRFAISHCQGFVVTYALNDEKSFQAAVSTLDEIIDLKAGIGLKYKRIPVMLVANKFDCKDRQVSAVEAQAELNTRPWIVGLYTEVSCKTNSGVDGIFESLLNLMQAIKEREQSKSDKSSSLRQSGRNSSRKKYNSGGGKK</sequence>
<reference evidence="5" key="1">
    <citation type="submission" date="2025-08" db="UniProtKB">
        <authorList>
            <consortium name="RefSeq"/>
        </authorList>
    </citation>
    <scope>IDENTIFICATION</scope>
    <source>
        <tissue evidence="5">Tentacle</tissue>
    </source>
</reference>
<dbReference type="InterPro" id="IPR027417">
    <property type="entry name" value="P-loop_NTPase"/>
</dbReference>